<sequence length="318" mass="37407">MKAADIMNNLQEELQKLKNKFMQQLRNNSDDFSEEAVRSGYVNKMLELFGWDISDLTQIIQERKLTGNEKERLNQIESTNTKPDYELLDKGTLLEFIDTKKPGVDFEEDKKIAFQIRSYGWSAKLPFSIVTNFQKFGVYDTSYTPTSETPTDYKVCYFTIDDLINDIDKYGQFIRRENLVLGNVNISSLGIDQTKKKNEKEIDDHFLEFINRQRITLAQGIVRDNLHFSIESLNNVVQLIINRIIFVRFLEGAHIEPQNELRRLMDVGDFWQKFTELSNTRLFLEYDGAMFKKDSFKLTISDRYFEEFIDNLYVSMAM</sequence>
<dbReference type="Gene3D" id="3.90.1570.30">
    <property type="match status" value="1"/>
</dbReference>
<dbReference type="Proteomes" id="UP000051442">
    <property type="component" value="Unassembled WGS sequence"/>
</dbReference>
<keyword evidence="2" id="KW-1185">Reference proteome</keyword>
<evidence type="ECO:0000313" key="1">
    <source>
        <dbReference type="EMBL" id="KRN26032.1"/>
    </source>
</evidence>
<comment type="caution">
    <text evidence="1">The sequence shown here is derived from an EMBL/GenBank/DDBJ whole genome shotgun (WGS) entry which is preliminary data.</text>
</comment>
<accession>A0A0R2FC80</accession>
<reference evidence="1 2" key="1">
    <citation type="journal article" date="2015" name="Genome Announc.">
        <title>Expanding the biotechnology potential of lactobacilli through comparative genomics of 213 strains and associated genera.</title>
        <authorList>
            <person name="Sun Z."/>
            <person name="Harris H.M."/>
            <person name="McCann A."/>
            <person name="Guo C."/>
            <person name="Argimon S."/>
            <person name="Zhang W."/>
            <person name="Yang X."/>
            <person name="Jeffery I.B."/>
            <person name="Cooney J.C."/>
            <person name="Kagawa T.F."/>
            <person name="Liu W."/>
            <person name="Song Y."/>
            <person name="Salvetti E."/>
            <person name="Wrobel A."/>
            <person name="Rasinkangas P."/>
            <person name="Parkhill J."/>
            <person name="Rea M.C."/>
            <person name="O'Sullivan O."/>
            <person name="Ritari J."/>
            <person name="Douillard F.P."/>
            <person name="Paul Ross R."/>
            <person name="Yang R."/>
            <person name="Briner A.E."/>
            <person name="Felis G.E."/>
            <person name="de Vos W.M."/>
            <person name="Barrangou R."/>
            <person name="Klaenhammer T.R."/>
            <person name="Caufield P.W."/>
            <person name="Cui Y."/>
            <person name="Zhang H."/>
            <person name="O'Toole P.W."/>
        </authorList>
    </citation>
    <scope>NUCLEOTIDE SEQUENCE [LARGE SCALE GENOMIC DNA]</scope>
    <source>
        <strain evidence="1 2">DSM 23365</strain>
    </source>
</reference>
<organism evidence="1 2">
    <name type="scientific">Secundilactobacillus similis DSM 23365 = JCM 2765</name>
    <dbReference type="NCBI Taxonomy" id="1423804"/>
    <lineage>
        <taxon>Bacteria</taxon>
        <taxon>Bacillati</taxon>
        <taxon>Bacillota</taxon>
        <taxon>Bacilli</taxon>
        <taxon>Lactobacillales</taxon>
        <taxon>Lactobacillaceae</taxon>
        <taxon>Secundilactobacillus</taxon>
    </lineage>
</organism>
<dbReference type="EMBL" id="AYZM01000050">
    <property type="protein sequence ID" value="KRN26032.1"/>
    <property type="molecule type" value="Genomic_DNA"/>
</dbReference>
<dbReference type="STRING" id="1423804.FD14_GL000032"/>
<protein>
    <submittedName>
        <fullName evidence="1">Uncharacterized protein</fullName>
    </submittedName>
</protein>
<proteinExistence type="predicted"/>
<gene>
    <name evidence="1" type="ORF">FD14_GL000032</name>
</gene>
<dbReference type="PATRIC" id="fig|1423804.4.peg.35"/>
<dbReference type="AlphaFoldDB" id="A0A0R2FC80"/>
<evidence type="ECO:0000313" key="2">
    <source>
        <dbReference type="Proteomes" id="UP000051442"/>
    </source>
</evidence>
<name>A0A0R2FC80_9LACO</name>